<dbReference type="SUPFAM" id="SSF50475">
    <property type="entry name" value="FMN-binding split barrel"/>
    <property type="match status" value="1"/>
</dbReference>
<reference evidence="1 2" key="1">
    <citation type="submission" date="2024-03" db="EMBL/GenBank/DDBJ databases">
        <title>Human intestinal bacterial collection.</title>
        <authorList>
            <person name="Pauvert C."/>
            <person name="Hitch T.C.A."/>
            <person name="Clavel T."/>
        </authorList>
    </citation>
    <scope>NUCLEOTIDE SEQUENCE [LARGE SCALE GENOMIC DNA]</scope>
    <source>
        <strain evidence="1 2">CLA-JM-H11</strain>
    </source>
</reference>
<accession>A0ABV1GBH5</accession>
<dbReference type="InterPro" id="IPR024747">
    <property type="entry name" value="Pyridox_Oxase-rel"/>
</dbReference>
<name>A0ABV1GBH5_9FIRM</name>
<dbReference type="Gene3D" id="2.30.110.10">
    <property type="entry name" value="Electron Transport, Fmn-binding Protein, Chain A"/>
    <property type="match status" value="1"/>
</dbReference>
<proteinExistence type="predicted"/>
<sequence>MRPMRRVDRKTSQEDAVRILQESDTGFLSTINEDGSPYCVPMAFVYLDGALYFHCARAGQKLDNLQRDARACFTCVLHSKTAPAEYTIYFASCVAEGTVHVVESEEERLRAKRALTEKYCPDHLDCPAYDRMMRGMPAIVILRMDLSDLCGKANKGQLKHVDVPGVE</sequence>
<organism evidence="1 2">
    <name type="scientific">Ruthenibacterium intestinale</name>
    <dbReference type="NCBI Taxonomy" id="3133163"/>
    <lineage>
        <taxon>Bacteria</taxon>
        <taxon>Bacillati</taxon>
        <taxon>Bacillota</taxon>
        <taxon>Clostridia</taxon>
        <taxon>Eubacteriales</taxon>
        <taxon>Oscillospiraceae</taxon>
        <taxon>Ruthenibacterium</taxon>
    </lineage>
</organism>
<dbReference type="PANTHER" id="PTHR34071">
    <property type="entry name" value="5-NITROIMIDAZOLE ANTIBIOTICS RESISTANCE PROTEIN, NIMA-FAMILY-RELATED PROTEIN-RELATED"/>
    <property type="match status" value="1"/>
</dbReference>
<comment type="caution">
    <text evidence="1">The sequence shown here is derived from an EMBL/GenBank/DDBJ whole genome shotgun (WGS) entry which is preliminary data.</text>
</comment>
<dbReference type="PANTHER" id="PTHR34071:SF2">
    <property type="entry name" value="FLAVIN-NUCLEOTIDE-BINDING PROTEIN"/>
    <property type="match status" value="1"/>
</dbReference>
<evidence type="ECO:0000313" key="1">
    <source>
        <dbReference type="EMBL" id="MEQ2519189.1"/>
    </source>
</evidence>
<evidence type="ECO:0000313" key="2">
    <source>
        <dbReference type="Proteomes" id="UP001477672"/>
    </source>
</evidence>
<protein>
    <submittedName>
        <fullName evidence="1">Pyridoxamine 5'-phosphate oxidase family protein</fullName>
    </submittedName>
</protein>
<dbReference type="RefSeq" id="WP_349214495.1">
    <property type="nucleotide sequence ID" value="NZ_JBBMFA010000041.1"/>
</dbReference>
<dbReference type="InterPro" id="IPR012349">
    <property type="entry name" value="Split_barrel_FMN-bd"/>
</dbReference>
<dbReference type="EMBL" id="JBBMFA010000041">
    <property type="protein sequence ID" value="MEQ2519189.1"/>
    <property type="molecule type" value="Genomic_DNA"/>
</dbReference>
<keyword evidence="2" id="KW-1185">Reference proteome</keyword>
<dbReference type="Pfam" id="PF12900">
    <property type="entry name" value="Pyridox_ox_2"/>
    <property type="match status" value="1"/>
</dbReference>
<dbReference type="Proteomes" id="UP001477672">
    <property type="component" value="Unassembled WGS sequence"/>
</dbReference>
<gene>
    <name evidence="1" type="ORF">WMO24_01865</name>
</gene>